<dbReference type="GO" id="GO:0006508">
    <property type="term" value="P:proteolysis"/>
    <property type="evidence" value="ECO:0007669"/>
    <property type="project" value="UniProtKB-KW"/>
</dbReference>
<dbReference type="EMBL" id="CAJNRG010006538">
    <property type="protein sequence ID" value="CAF2086987.1"/>
    <property type="molecule type" value="Genomic_DNA"/>
</dbReference>
<keyword evidence="2" id="KW-0121">Carboxypeptidase</keyword>
<dbReference type="InterPro" id="IPR018202">
    <property type="entry name" value="Ser_caboxypep_ser_AS"/>
</dbReference>
<dbReference type="InterPro" id="IPR029058">
    <property type="entry name" value="AB_hydrolase_fold"/>
</dbReference>
<dbReference type="PANTHER" id="PTHR11802:SF479">
    <property type="entry name" value="CARBOXYPEPTIDASE"/>
    <property type="match status" value="1"/>
</dbReference>
<feature type="signal peptide" evidence="2">
    <location>
        <begin position="1"/>
        <end position="19"/>
    </location>
</feature>
<evidence type="ECO:0000256" key="1">
    <source>
        <dbReference type="ARBA" id="ARBA00009431"/>
    </source>
</evidence>
<dbReference type="Pfam" id="PF00450">
    <property type="entry name" value="Peptidase_S10"/>
    <property type="match status" value="1"/>
</dbReference>
<accession>A0A816SEL6</accession>
<evidence type="ECO:0000256" key="2">
    <source>
        <dbReference type="RuleBase" id="RU361156"/>
    </source>
</evidence>
<keyword evidence="2" id="KW-0378">Hydrolase</keyword>
<protein>
    <recommendedName>
        <fullName evidence="2">Carboxypeptidase</fullName>
        <ecNumber evidence="2">3.4.16.-</ecNumber>
    </recommendedName>
</protein>
<dbReference type="Gene3D" id="3.40.50.1820">
    <property type="entry name" value="alpha/beta hydrolase"/>
    <property type="match status" value="1"/>
</dbReference>
<keyword evidence="2" id="KW-0645">Protease</keyword>
<dbReference type="PRINTS" id="PR00724">
    <property type="entry name" value="CRBOXYPTASEC"/>
</dbReference>
<dbReference type="PANTHER" id="PTHR11802">
    <property type="entry name" value="SERINE PROTEASE FAMILY S10 SERINE CARBOXYPEPTIDASE"/>
    <property type="match status" value="1"/>
</dbReference>
<evidence type="ECO:0000313" key="3">
    <source>
        <dbReference type="EMBL" id="CAF2086987.1"/>
    </source>
</evidence>
<dbReference type="EC" id="3.4.16.-" evidence="2"/>
<evidence type="ECO:0000313" key="4">
    <source>
        <dbReference type="Proteomes" id="UP000663887"/>
    </source>
</evidence>
<dbReference type="AlphaFoldDB" id="A0A816SEL6"/>
<name>A0A816SEL6_9BILA</name>
<organism evidence="3 4">
    <name type="scientific">Rotaria magnacalcarata</name>
    <dbReference type="NCBI Taxonomy" id="392030"/>
    <lineage>
        <taxon>Eukaryota</taxon>
        <taxon>Metazoa</taxon>
        <taxon>Spiralia</taxon>
        <taxon>Gnathifera</taxon>
        <taxon>Rotifera</taxon>
        <taxon>Eurotatoria</taxon>
        <taxon>Bdelloidea</taxon>
        <taxon>Philodinida</taxon>
        <taxon>Philodinidae</taxon>
        <taxon>Rotaria</taxon>
    </lineage>
</organism>
<comment type="caution">
    <text evidence="3">The sequence shown here is derived from an EMBL/GenBank/DDBJ whole genome shotgun (WGS) entry which is preliminary data.</text>
</comment>
<gene>
    <name evidence="3" type="ORF">XDN619_LOCUS15840</name>
</gene>
<feature type="chain" id="PRO_5033111104" description="Carboxypeptidase" evidence="2">
    <location>
        <begin position="20"/>
        <end position="493"/>
    </location>
</feature>
<proteinExistence type="inferred from homology"/>
<dbReference type="SUPFAM" id="SSF53474">
    <property type="entry name" value="alpha/beta-Hydrolases"/>
    <property type="match status" value="1"/>
</dbReference>
<sequence>MRLFYAFVVTLCVLSSCFSTLSFSQARRADFLAARAKWVHENIAVAALKLDAAIIPTFQNPKAQELYVNGTTIPYVTFDVGPSWAGLLPISNSTNETRQLFFWYFPSQSVDGTNDLVIWMNGGPGCSSLEGLLQENGPFLWQWGTAQPMPNPYAWNTLANVLWVEQPVGTGFSQGKPSIHDENELAQQFYGFLIQFFNVFTEIKNNSIYLTGESYAGFYIPYIANYIYELSAEQTTMLNLNLQGILLFDPSISNDLLQVQIPSVSFVHMHQNIFNFNASFLSYLDAQSVKCGYANYSNLYGSYPPAGPFPTLFTDLNNIPYECDLWSAIFNAALIINPAFNIYRITDTPPILWDVLGFPGSFPNQQSPIYFNRSDVQTVIHAPNIVWTECSTSNVFVNGIDQSPAPALSVLPNVIEKSHRTIIVNGQHDFRIIAEGTSLTIQNMTWHGMQGFQTKPFFRFVVPGQGDLGFIHTERGLTYGEIVLSGHMVPQFQ</sequence>
<reference evidence="3" key="1">
    <citation type="submission" date="2021-02" db="EMBL/GenBank/DDBJ databases">
        <authorList>
            <person name="Nowell W R."/>
        </authorList>
    </citation>
    <scope>NUCLEOTIDE SEQUENCE</scope>
</reference>
<dbReference type="PROSITE" id="PS00131">
    <property type="entry name" value="CARBOXYPEPT_SER_SER"/>
    <property type="match status" value="1"/>
</dbReference>
<keyword evidence="2" id="KW-0732">Signal</keyword>
<dbReference type="GO" id="GO:0004185">
    <property type="term" value="F:serine-type carboxypeptidase activity"/>
    <property type="evidence" value="ECO:0007669"/>
    <property type="project" value="UniProtKB-UniRule"/>
</dbReference>
<dbReference type="PROSITE" id="PS51257">
    <property type="entry name" value="PROKAR_LIPOPROTEIN"/>
    <property type="match status" value="1"/>
</dbReference>
<dbReference type="Proteomes" id="UP000663887">
    <property type="component" value="Unassembled WGS sequence"/>
</dbReference>
<dbReference type="InterPro" id="IPR001563">
    <property type="entry name" value="Peptidase_S10"/>
</dbReference>
<comment type="similarity">
    <text evidence="1 2">Belongs to the peptidase S10 family.</text>
</comment>